<dbReference type="CDD" id="cd01369">
    <property type="entry name" value="KISc_KHC_KIF5"/>
    <property type="match status" value="1"/>
</dbReference>
<feature type="binding site" evidence="11">
    <location>
        <begin position="94"/>
        <end position="101"/>
    </location>
    <ligand>
        <name>ATP</name>
        <dbReference type="ChEBI" id="CHEBI:30616"/>
    </ligand>
</feature>
<evidence type="ECO:0000256" key="3">
    <source>
        <dbReference type="ARBA" id="ARBA00022701"/>
    </source>
</evidence>
<evidence type="ECO:0000256" key="4">
    <source>
        <dbReference type="ARBA" id="ARBA00022741"/>
    </source>
</evidence>
<comment type="subunit">
    <text evidence="9">Oligomer composed of two heavy chains and two light chains.</text>
</comment>
<protein>
    <recommendedName>
        <fullName evidence="10">Kinesin heavy chain</fullName>
    </recommendedName>
</protein>
<dbReference type="CDD" id="cd23649">
    <property type="entry name" value="Khc_CBD_cc"/>
    <property type="match status" value="1"/>
</dbReference>
<comment type="caution">
    <text evidence="15">The sequence shown here is derived from an EMBL/GenBank/DDBJ whole genome shotgun (WGS) entry which is preliminary data.</text>
</comment>
<name>A0A1W0WSH2_HYPEX</name>
<dbReference type="GO" id="GO:0048489">
    <property type="term" value="P:synaptic vesicle transport"/>
    <property type="evidence" value="ECO:0007669"/>
    <property type="project" value="UniProtKB-ARBA"/>
</dbReference>
<reference evidence="16" key="1">
    <citation type="submission" date="2017-01" db="EMBL/GenBank/DDBJ databases">
        <title>Comparative genomics of anhydrobiosis in the tardigrade Hypsibius dujardini.</title>
        <authorList>
            <person name="Yoshida Y."/>
            <person name="Koutsovoulos G."/>
            <person name="Laetsch D."/>
            <person name="Stevens L."/>
            <person name="Kumar S."/>
            <person name="Horikawa D."/>
            <person name="Ishino K."/>
            <person name="Komine S."/>
            <person name="Tomita M."/>
            <person name="Blaxter M."/>
            <person name="Arakawa K."/>
        </authorList>
    </citation>
    <scope>NUCLEOTIDE SEQUENCE [LARGE SCALE GENOMIC DNA]</scope>
    <source>
        <strain evidence="16">Z151</strain>
    </source>
</reference>
<feature type="region of interest" description="Disordered" evidence="13">
    <location>
        <begin position="1001"/>
        <end position="1073"/>
    </location>
</feature>
<feature type="compositionally biased region" description="Polar residues" evidence="13">
    <location>
        <begin position="723"/>
        <end position="732"/>
    </location>
</feature>
<feature type="coiled-coil region" evidence="12">
    <location>
        <begin position="454"/>
        <end position="509"/>
    </location>
</feature>
<evidence type="ECO:0000256" key="7">
    <source>
        <dbReference type="ARBA" id="ARBA00023175"/>
    </source>
</evidence>
<keyword evidence="2" id="KW-0963">Cytoplasm</keyword>
<feature type="domain" description="Kinesin motor" evidence="14">
    <location>
        <begin position="17"/>
        <end position="335"/>
    </location>
</feature>
<dbReference type="GO" id="GO:0007292">
    <property type="term" value="P:female gamete generation"/>
    <property type="evidence" value="ECO:0007669"/>
    <property type="project" value="UniProtKB-ARBA"/>
</dbReference>
<comment type="subcellular location">
    <subcellularLocation>
        <location evidence="1">Cytoplasm</location>
        <location evidence="1">Cytoskeleton</location>
    </subcellularLocation>
</comment>
<keyword evidence="6 12" id="KW-0175">Coiled coil</keyword>
<dbReference type="InterPro" id="IPR059182">
    <property type="entry name" value="Khc_C"/>
</dbReference>
<dbReference type="InterPro" id="IPR036961">
    <property type="entry name" value="Kinesin_motor_dom_sf"/>
</dbReference>
<dbReference type="PANTHER" id="PTHR47968:SF36">
    <property type="entry name" value="KINESIN HEAVY CHAIN ISOFORM X1"/>
    <property type="match status" value="1"/>
</dbReference>
<evidence type="ECO:0000313" key="16">
    <source>
        <dbReference type="Proteomes" id="UP000192578"/>
    </source>
</evidence>
<dbReference type="EMBL" id="MTYJ01000052">
    <property type="protein sequence ID" value="OQV18127.1"/>
    <property type="molecule type" value="Genomic_DNA"/>
</dbReference>
<dbReference type="GO" id="GO:0005524">
    <property type="term" value="F:ATP binding"/>
    <property type="evidence" value="ECO:0007669"/>
    <property type="project" value="UniProtKB-UniRule"/>
</dbReference>
<keyword evidence="5 11" id="KW-0067">ATP-binding</keyword>
<keyword evidence="3" id="KW-0493">Microtubule</keyword>
<dbReference type="PANTHER" id="PTHR47968">
    <property type="entry name" value="CENTROMERE PROTEIN E"/>
    <property type="match status" value="1"/>
</dbReference>
<feature type="region of interest" description="Disordered" evidence="13">
    <location>
        <begin position="723"/>
        <end position="748"/>
    </location>
</feature>
<accession>A0A1W0WSH2</accession>
<dbReference type="InterPro" id="IPR019821">
    <property type="entry name" value="Kinesin_motor_CS"/>
</dbReference>
<organism evidence="15 16">
    <name type="scientific">Hypsibius exemplaris</name>
    <name type="common">Freshwater tardigrade</name>
    <dbReference type="NCBI Taxonomy" id="2072580"/>
    <lineage>
        <taxon>Eukaryota</taxon>
        <taxon>Metazoa</taxon>
        <taxon>Ecdysozoa</taxon>
        <taxon>Tardigrada</taxon>
        <taxon>Eutardigrada</taxon>
        <taxon>Parachela</taxon>
        <taxon>Hypsibioidea</taxon>
        <taxon>Hypsibiidae</taxon>
        <taxon>Hypsibius</taxon>
    </lineage>
</organism>
<dbReference type="InterPro" id="IPR027417">
    <property type="entry name" value="P-loop_NTPase"/>
</dbReference>
<evidence type="ECO:0000256" key="5">
    <source>
        <dbReference type="ARBA" id="ARBA00022840"/>
    </source>
</evidence>
<dbReference type="PRINTS" id="PR00380">
    <property type="entry name" value="KINESINHEAVY"/>
</dbReference>
<dbReference type="Pfam" id="PF00225">
    <property type="entry name" value="Kinesin"/>
    <property type="match status" value="1"/>
</dbReference>
<proteinExistence type="inferred from homology"/>
<keyword evidence="8" id="KW-0206">Cytoskeleton</keyword>
<feature type="coiled-coil region" evidence="12">
    <location>
        <begin position="910"/>
        <end position="965"/>
    </location>
</feature>
<comment type="similarity">
    <text evidence="11">Belongs to the TRAFAC class myosin-kinesin ATPase superfamily. Kinesin family.</text>
</comment>
<evidence type="ECO:0000313" key="15">
    <source>
        <dbReference type="EMBL" id="OQV18127.1"/>
    </source>
</evidence>
<feature type="compositionally biased region" description="Basic and acidic residues" evidence="13">
    <location>
        <begin position="733"/>
        <end position="748"/>
    </location>
</feature>
<keyword evidence="7 11" id="KW-0505">Motor protein</keyword>
<feature type="region of interest" description="Disordered" evidence="13">
    <location>
        <begin position="403"/>
        <end position="443"/>
    </location>
</feature>
<dbReference type="GO" id="GO:0098957">
    <property type="term" value="P:anterograde axonal transport of mitochondrion"/>
    <property type="evidence" value="ECO:0007669"/>
    <property type="project" value="UniProtKB-ARBA"/>
</dbReference>
<dbReference type="GO" id="GO:0005871">
    <property type="term" value="C:kinesin complex"/>
    <property type="evidence" value="ECO:0007669"/>
    <property type="project" value="UniProtKB-ARBA"/>
</dbReference>
<dbReference type="InterPro" id="IPR027640">
    <property type="entry name" value="Kinesin-like_fam"/>
</dbReference>
<dbReference type="AlphaFoldDB" id="A0A1W0WSH2"/>
<dbReference type="OrthoDB" id="3176171at2759"/>
<evidence type="ECO:0000259" key="14">
    <source>
        <dbReference type="PROSITE" id="PS50067"/>
    </source>
</evidence>
<dbReference type="GO" id="GO:1904115">
    <property type="term" value="C:axon cytoplasm"/>
    <property type="evidence" value="ECO:0007669"/>
    <property type="project" value="GOC"/>
</dbReference>
<evidence type="ECO:0000256" key="11">
    <source>
        <dbReference type="PROSITE-ProRule" id="PRU00283"/>
    </source>
</evidence>
<dbReference type="SMART" id="SM00129">
    <property type="entry name" value="KISc"/>
    <property type="match status" value="1"/>
</dbReference>
<dbReference type="PROSITE" id="PS00411">
    <property type="entry name" value="KINESIN_MOTOR_1"/>
    <property type="match status" value="1"/>
</dbReference>
<evidence type="ECO:0000256" key="6">
    <source>
        <dbReference type="ARBA" id="ARBA00023054"/>
    </source>
</evidence>
<dbReference type="GO" id="GO:0030951">
    <property type="term" value="P:establishment or maintenance of microtubule cytoskeleton polarity"/>
    <property type="evidence" value="ECO:0007669"/>
    <property type="project" value="UniProtKB-ARBA"/>
</dbReference>
<dbReference type="PROSITE" id="PS50067">
    <property type="entry name" value="KINESIN_MOTOR_2"/>
    <property type="match status" value="1"/>
</dbReference>
<evidence type="ECO:0000256" key="10">
    <source>
        <dbReference type="ARBA" id="ARBA00069521"/>
    </source>
</evidence>
<dbReference type="Proteomes" id="UP000192578">
    <property type="component" value="Unassembled WGS sequence"/>
</dbReference>
<keyword evidence="16" id="KW-1185">Reference proteome</keyword>
<feature type="compositionally biased region" description="Low complexity" evidence="13">
    <location>
        <begin position="1028"/>
        <end position="1059"/>
    </location>
</feature>
<dbReference type="GO" id="GO:0003777">
    <property type="term" value="F:microtubule motor activity"/>
    <property type="evidence" value="ECO:0007669"/>
    <property type="project" value="InterPro"/>
</dbReference>
<dbReference type="GO" id="GO:0005874">
    <property type="term" value="C:microtubule"/>
    <property type="evidence" value="ECO:0007669"/>
    <property type="project" value="UniProtKB-KW"/>
</dbReference>
<feature type="compositionally biased region" description="Polar residues" evidence="13">
    <location>
        <begin position="403"/>
        <end position="434"/>
    </location>
</feature>
<evidence type="ECO:0000256" key="12">
    <source>
        <dbReference type="SAM" id="Coils"/>
    </source>
</evidence>
<dbReference type="GO" id="GO:0008017">
    <property type="term" value="F:microtubule binding"/>
    <property type="evidence" value="ECO:0007669"/>
    <property type="project" value="InterPro"/>
</dbReference>
<evidence type="ECO:0000256" key="9">
    <source>
        <dbReference type="ARBA" id="ARBA00064588"/>
    </source>
</evidence>
<evidence type="ECO:0000256" key="1">
    <source>
        <dbReference type="ARBA" id="ARBA00004245"/>
    </source>
</evidence>
<gene>
    <name evidence="15" type="ORF">BV898_07714</name>
</gene>
<evidence type="ECO:0000256" key="13">
    <source>
        <dbReference type="SAM" id="MobiDB-lite"/>
    </source>
</evidence>
<keyword evidence="4 11" id="KW-0547">Nucleotide-binding</keyword>
<dbReference type="Gene3D" id="3.40.850.10">
    <property type="entry name" value="Kinesin motor domain"/>
    <property type="match status" value="1"/>
</dbReference>
<dbReference type="SUPFAM" id="SSF52540">
    <property type="entry name" value="P-loop containing nucleoside triphosphate hydrolases"/>
    <property type="match status" value="1"/>
</dbReference>
<evidence type="ECO:0000256" key="2">
    <source>
        <dbReference type="ARBA" id="ARBA00022490"/>
    </source>
</evidence>
<evidence type="ECO:0000256" key="8">
    <source>
        <dbReference type="ARBA" id="ARBA00023212"/>
    </source>
</evidence>
<sequence>MEPATSTEPASDPAVCSIKVVCRIRPLNDAEERSGSQFILKNINEDSLNCGGKTFNFDKVFHPKTGQEKVYVETARQIVKDVLSGYNGTIFAYGQTSSGKTHTMEGVLDDGERMGIIPRIVTDIFQHILSMDEHLEFHIKVSYFEIYMDKIRDLLDVTKSNLVVHEDKNKVPYVKGVTERFVTSPEDVMEVIEEGKENRHVSVTNMNEHSSRSHSVFLIDVRQENLKTQKKLSGKLYLVDLAGSEKVSKTGAEGNTLDEAKNINKSLSALGNVIAALAEGTKSHVPYRDSKLTRILQESLGGNARTTIITCVSPASYNETETKTTLLFGQRAKTIKNVVVVNEELTADEWRRLYEKERDKASKYKLYIHKLETELNRWRSGDKVGKDEQVSLVQLASLTASTTSLPDAPASTSAMPSLSALNETASRSSATAPSGGQLPGLQAAGEVEVTAESKDAFEKERAEMYRQLDEKDEELSAQAQTLNEMREQLLEKQQELLQARRDMETQQMDLLRATKDCDASKTEAKEVMQALEELAVSFDDKKRQVDQKVAEIDELSADVSANRAALAQASAELQQSHTIAQNQRQRTVELLTNITTEISDIGSILSTSSAANPYQIPLPFSMDAAAKSEKLEEEFMVTKLHMSRLKSDIRNLVQKLTSLESTQTDSHKKFDEVQKELSDAKLRLDQSDLKLKSMNDHIRSHDEKKLQLEQQIDSLNEELSRLQTQEQLTSHQSADKHSSAVEAKVRESELKKTVDTQMQLQREQHQKQVNALREEIHQKEAAMEQLRDAGEKTALAKDQLQKEFDRLKVEEAEKSNKLQEFINQRDLAEQAKQDLKGMEEAVTKELQQLYNLRRLFVDELQNRMKKSLVHSQHVSQQQNKENATPKDLLAELTADDDLESGGSMAQKQKVSFLENNLEQLTKIHKQLVRDNADLRCEIPKLEKRIRSTMERVKTLETALKDAREVAVRDRQRYSYEVERIKEAVRQKNIQRRGHVPQIAKAIRGGQQQPSQNPDAVPKVAKMSDSDISSGLKSRAAASALGAAGSSSVLQGSSSSSSLKAQERQPLIPKQDPK</sequence>
<dbReference type="FunFam" id="3.40.850.10:FF:000067">
    <property type="entry name" value="Kinesin-like protein"/>
    <property type="match status" value="1"/>
</dbReference>
<dbReference type="GO" id="GO:0007097">
    <property type="term" value="P:nuclear migration"/>
    <property type="evidence" value="ECO:0007669"/>
    <property type="project" value="UniProtKB-ARBA"/>
</dbReference>
<dbReference type="InterPro" id="IPR001752">
    <property type="entry name" value="Kinesin_motor_dom"/>
</dbReference>